<gene>
    <name evidence="2" type="ORF">F4W18_00225</name>
</gene>
<feature type="compositionally biased region" description="Basic and acidic residues" evidence="1">
    <location>
        <begin position="13"/>
        <end position="22"/>
    </location>
</feature>
<organism evidence="2 3">
    <name type="scientific">Vibrio gigantis</name>
    <dbReference type="NCBI Taxonomy" id="296199"/>
    <lineage>
        <taxon>Bacteria</taxon>
        <taxon>Pseudomonadati</taxon>
        <taxon>Pseudomonadota</taxon>
        <taxon>Gammaproteobacteria</taxon>
        <taxon>Vibrionales</taxon>
        <taxon>Vibrionaceae</taxon>
        <taxon>Vibrio</taxon>
    </lineage>
</organism>
<accession>A0A5M9P507</accession>
<evidence type="ECO:0000313" key="3">
    <source>
        <dbReference type="Proteomes" id="UP000322521"/>
    </source>
</evidence>
<protein>
    <submittedName>
        <fullName evidence="2">Uncharacterized protein</fullName>
    </submittedName>
</protein>
<dbReference type="RefSeq" id="WP_086712880.1">
    <property type="nucleotide sequence ID" value="NZ_AP025493.1"/>
</dbReference>
<name>A0A5M9P507_9VIBR</name>
<evidence type="ECO:0000256" key="1">
    <source>
        <dbReference type="SAM" id="MobiDB-lite"/>
    </source>
</evidence>
<dbReference type="OrthoDB" id="5885313at2"/>
<comment type="caution">
    <text evidence="2">The sequence shown here is derived from an EMBL/GenBank/DDBJ whole genome shotgun (WGS) entry which is preliminary data.</text>
</comment>
<feature type="region of interest" description="Disordered" evidence="1">
    <location>
        <begin position="1"/>
        <end position="28"/>
    </location>
</feature>
<evidence type="ECO:0000313" key="2">
    <source>
        <dbReference type="EMBL" id="KAA8681003.1"/>
    </source>
</evidence>
<proteinExistence type="predicted"/>
<feature type="compositionally biased region" description="Low complexity" evidence="1">
    <location>
        <begin position="1"/>
        <end position="12"/>
    </location>
</feature>
<keyword evidence="3" id="KW-1185">Reference proteome</keyword>
<dbReference type="EMBL" id="VXJS01000001">
    <property type="protein sequence ID" value="KAA8681003.1"/>
    <property type="molecule type" value="Genomic_DNA"/>
</dbReference>
<dbReference type="Proteomes" id="UP000322521">
    <property type="component" value="Unassembled WGS sequence"/>
</dbReference>
<sequence>MANNADAINVAVDKQRDNKNNDGKNYTPYRHRKGMTLYLRLNINVNNEGFRNGSPKTMVINVAQKRIDEYPKYTFEEFVSNNASKCVKSGEFEITRGAYEKFLAKHKYYYGIYQKAKVNECRGYFEIDRAGIQKEAAKISKPIHDVADIVEKLALDGLLTAVEAQDLYQSMYRIKQVLDAYVMPDILFQNMLFYDKKLTDKIKNYNNLSNFKISSKANADRFVKHMSKIDSFETGNRVKKLSTERKILESLCCSSS</sequence>
<reference evidence="2 3" key="1">
    <citation type="submission" date="2019-09" db="EMBL/GenBank/DDBJ databases">
        <title>Draft genome sequence of various Type strains from the CCUG.</title>
        <authorList>
            <person name="Pineiro-Iglesias B."/>
            <person name="Tunovic T."/>
            <person name="Unosson C."/>
            <person name="Inganas E."/>
            <person name="Ohlen M."/>
            <person name="Cardew S."/>
            <person name="Jensie-Markopoulos S."/>
            <person name="Salva-Serra F."/>
            <person name="Jaen-Luchoro D."/>
            <person name="Karlsson R."/>
            <person name="Svensson-Stadler L."/>
            <person name="Chun J."/>
            <person name="Moore E."/>
        </authorList>
    </citation>
    <scope>NUCLEOTIDE SEQUENCE [LARGE SCALE GENOMIC DNA]</scope>
    <source>
        <strain evidence="2 3">CCUG 56969T</strain>
    </source>
</reference>
<dbReference type="AlphaFoldDB" id="A0A5M9P507"/>